<comment type="caution">
    <text evidence="2">The sequence shown here is derived from an EMBL/GenBank/DDBJ whole genome shotgun (WGS) entry which is preliminary data.</text>
</comment>
<evidence type="ECO:0000313" key="1">
    <source>
        <dbReference type="EMBL" id="MBH9581173.1"/>
    </source>
</evidence>
<dbReference type="Gene3D" id="1.10.287.1890">
    <property type="match status" value="1"/>
</dbReference>
<proteinExistence type="predicted"/>
<organism evidence="2 3">
    <name type="scientific">Staphylococcus felis</name>
    <dbReference type="NCBI Taxonomy" id="46127"/>
    <lineage>
        <taxon>Bacteria</taxon>
        <taxon>Bacillati</taxon>
        <taxon>Bacillota</taxon>
        <taxon>Bacilli</taxon>
        <taxon>Bacillales</taxon>
        <taxon>Staphylococcaceae</taxon>
        <taxon>Staphylococcus</taxon>
    </lineage>
</organism>
<keyword evidence="2" id="KW-0489">Methyltransferase</keyword>
<gene>
    <name evidence="2" type="ORF">DOS76_11375</name>
    <name evidence="1" type="ORF">I9026_07255</name>
</gene>
<reference evidence="1 4" key="2">
    <citation type="submission" date="2020-12" db="EMBL/GenBank/DDBJ databases">
        <title>Genomic analysis of Staphylococcus felis from a cat with skin infection.</title>
        <authorList>
            <person name="Aslantas O."/>
            <person name="Keskin O."/>
            <person name="Buyukaltay K."/>
            <person name="Gullu Yucetepe A."/>
        </authorList>
    </citation>
    <scope>NUCLEOTIDE SEQUENCE [LARGE SCALE GENOMIC DNA]</scope>
    <source>
        <strain evidence="1 4">HARRANVET</strain>
    </source>
</reference>
<dbReference type="Pfam" id="PF04816">
    <property type="entry name" value="TrmK"/>
    <property type="match status" value="1"/>
</dbReference>
<evidence type="ECO:0000313" key="2">
    <source>
        <dbReference type="EMBL" id="REI19219.1"/>
    </source>
</evidence>
<keyword evidence="2" id="KW-0808">Transferase</keyword>
<dbReference type="Proteomes" id="UP000256337">
    <property type="component" value="Unassembled WGS sequence"/>
</dbReference>
<dbReference type="Gene3D" id="3.40.50.150">
    <property type="entry name" value="Vaccinia Virus protein VP39"/>
    <property type="match status" value="1"/>
</dbReference>
<name>A0AAX1RSY7_9STAP</name>
<dbReference type="InterPro" id="IPR029063">
    <property type="entry name" value="SAM-dependent_MTases_sf"/>
</dbReference>
<dbReference type="PANTHER" id="PTHR38451">
    <property type="entry name" value="TRNA (ADENINE(22)-N(1))-METHYLTRANSFERASE"/>
    <property type="match status" value="1"/>
</dbReference>
<dbReference type="SUPFAM" id="SSF53335">
    <property type="entry name" value="S-adenosyl-L-methionine-dependent methyltransferases"/>
    <property type="match status" value="1"/>
</dbReference>
<dbReference type="PANTHER" id="PTHR38451:SF1">
    <property type="entry name" value="TRNA (ADENINE(22)-N(1))-METHYLTRANSFERASE"/>
    <property type="match status" value="1"/>
</dbReference>
<protein>
    <submittedName>
        <fullName evidence="1">tRNA (Adenine(22)-N(1))-methyltransferase TrmK</fullName>
    </submittedName>
    <submittedName>
        <fullName evidence="2">tRNA methyltransferase</fullName>
    </submittedName>
</protein>
<dbReference type="AlphaFoldDB" id="A0AAX1RSY7"/>
<dbReference type="RefSeq" id="WP_115856030.1">
    <property type="nucleotide sequence ID" value="NZ_CAJUZQ010000011.1"/>
</dbReference>
<dbReference type="InterPro" id="IPR006901">
    <property type="entry name" value="TrmK"/>
</dbReference>
<dbReference type="EMBL" id="QKYD01000168">
    <property type="protein sequence ID" value="REI19219.1"/>
    <property type="molecule type" value="Genomic_DNA"/>
</dbReference>
<dbReference type="GO" id="GO:0160105">
    <property type="term" value="F:tRNA (adenine(22)-N1)-methyltransferase activity"/>
    <property type="evidence" value="ECO:0007669"/>
    <property type="project" value="InterPro"/>
</dbReference>
<keyword evidence="4" id="KW-1185">Reference proteome</keyword>
<dbReference type="Proteomes" id="UP000597038">
    <property type="component" value="Unassembled WGS sequence"/>
</dbReference>
<dbReference type="GO" id="GO:0032259">
    <property type="term" value="P:methylation"/>
    <property type="evidence" value="ECO:0007669"/>
    <property type="project" value="UniProtKB-KW"/>
</dbReference>
<dbReference type="PIRSF" id="PIRSF018637">
    <property type="entry name" value="TrmK"/>
    <property type="match status" value="1"/>
</dbReference>
<evidence type="ECO:0000313" key="3">
    <source>
        <dbReference type="Proteomes" id="UP000256337"/>
    </source>
</evidence>
<dbReference type="EMBL" id="JAEDAQ010000010">
    <property type="protein sequence ID" value="MBH9581173.1"/>
    <property type="molecule type" value="Genomic_DNA"/>
</dbReference>
<accession>A0AAX1RSY7</accession>
<reference evidence="2 3" key="1">
    <citation type="journal article" date="2018" name="Vet. Microbiol.">
        <title>Characterisation of Staphylococcus felis isolated from cats using whole genome sequencing.</title>
        <authorList>
            <person name="Worthing K."/>
            <person name="Pang S."/>
            <person name="Trott D.J."/>
            <person name="Abraham S."/>
            <person name="Coombs G.W."/>
            <person name="Jordan D."/>
            <person name="McIntyre L."/>
            <person name="Davies M.R."/>
            <person name="Norris J."/>
        </authorList>
    </citation>
    <scope>NUCLEOTIDE SEQUENCE [LARGE SCALE GENOMIC DNA]</scope>
    <source>
        <strain evidence="2 3">F25</strain>
    </source>
</reference>
<evidence type="ECO:0000313" key="4">
    <source>
        <dbReference type="Proteomes" id="UP000597038"/>
    </source>
</evidence>
<sequence>MMPINKRLKKVSEFVKGDILADIGSDHAYLPMYCLQNGKIQKAIAGEIIKGPYDAAVKNVELYGYQNDIDVRLGNGLTILNKHDLIDTVTICGMGGPLITKILNEGFSYLIQKPRFVLQSNIQSEPIRRFLQEHNYQIIEEVLIKDRHHIYEIIIAEPGQMNLSNKAFRFGPFLLKNKNSLFYEKWEREYEALDNILQNLDPKLHHNRYSEIQYKQEEIKEVLS</sequence>